<reference evidence="1 2" key="1">
    <citation type="submission" date="2022-06" db="EMBL/GenBank/DDBJ databases">
        <title>Genomic Encyclopedia of Archaeal and Bacterial Type Strains, Phase II (KMG-II): from individual species to whole genera.</title>
        <authorList>
            <person name="Goeker M."/>
        </authorList>
    </citation>
    <scope>NUCLEOTIDE SEQUENCE [LARGE SCALE GENOMIC DNA]</scope>
    <source>
        <strain evidence="1 2">DSM 40477</strain>
    </source>
</reference>
<organism evidence="1 2">
    <name type="scientific">Streptoalloteichus tenebrarius (strain ATCC 17920 / DSM 40477 / JCM 4838 / CBS 697.72 / NBRC 16177 / NCIMB 11028 / NRRL B-12390 / A12253. 1 / ISP 5477)</name>
    <name type="common">Streptomyces tenebrarius</name>
    <dbReference type="NCBI Taxonomy" id="1933"/>
    <lineage>
        <taxon>Bacteria</taxon>
        <taxon>Bacillati</taxon>
        <taxon>Actinomycetota</taxon>
        <taxon>Actinomycetes</taxon>
        <taxon>Pseudonocardiales</taxon>
        <taxon>Pseudonocardiaceae</taxon>
        <taxon>Streptoalloteichus</taxon>
    </lineage>
</organism>
<gene>
    <name evidence="1" type="ORF">LX15_004003</name>
</gene>
<dbReference type="InterPro" id="IPR011335">
    <property type="entry name" value="Restrct_endonuc-II-like"/>
</dbReference>
<keyword evidence="1" id="KW-0540">Nuclease</keyword>
<keyword evidence="1" id="KW-0378">Hydrolase</keyword>
<comment type="caution">
    <text evidence="1">The sequence shown here is derived from an EMBL/GenBank/DDBJ whole genome shotgun (WGS) entry which is preliminary data.</text>
</comment>
<dbReference type="EMBL" id="JAMTCP010000025">
    <property type="protein sequence ID" value="MCP2260290.1"/>
    <property type="molecule type" value="Genomic_DNA"/>
</dbReference>
<sequence>MRDQDLPFDPLAEFAGAWNTRLAERYLPVEGLEEARHECVNGRLVLSPHESAANVHAAFILGMLLYSPARESGHVVYGGPLNLLFSPDSWIEPDVSVLRESAAGVVGVPAEKFVMPVECVSSAGRYCDWIDRS</sequence>
<dbReference type="GO" id="GO:0004519">
    <property type="term" value="F:endonuclease activity"/>
    <property type="evidence" value="ECO:0007669"/>
    <property type="project" value="UniProtKB-KW"/>
</dbReference>
<accession>A0ABT1HXQ2</accession>
<dbReference type="InterPro" id="IPR012296">
    <property type="entry name" value="Nuclease_put_TT1808"/>
</dbReference>
<evidence type="ECO:0000313" key="1">
    <source>
        <dbReference type="EMBL" id="MCP2260290.1"/>
    </source>
</evidence>
<dbReference type="RefSeq" id="WP_253671146.1">
    <property type="nucleotide sequence ID" value="NZ_JAMTCP010000025.1"/>
</dbReference>
<proteinExistence type="predicted"/>
<keyword evidence="1" id="KW-0255">Endonuclease</keyword>
<keyword evidence="2" id="KW-1185">Reference proteome</keyword>
<dbReference type="SUPFAM" id="SSF52980">
    <property type="entry name" value="Restriction endonuclease-like"/>
    <property type="match status" value="1"/>
</dbReference>
<dbReference type="Gene3D" id="3.90.1570.10">
    <property type="entry name" value="tt1808, chain A"/>
    <property type="match status" value="1"/>
</dbReference>
<evidence type="ECO:0000313" key="2">
    <source>
        <dbReference type="Proteomes" id="UP001205311"/>
    </source>
</evidence>
<dbReference type="Proteomes" id="UP001205311">
    <property type="component" value="Unassembled WGS sequence"/>
</dbReference>
<name>A0ABT1HXQ2_STRSD</name>
<protein>
    <submittedName>
        <fullName evidence="1">Restriction endonuclease</fullName>
    </submittedName>
</protein>